<accession>A0A371G2F1</accession>
<keyword evidence="4" id="KW-1185">Reference proteome</keyword>
<evidence type="ECO:0000313" key="4">
    <source>
        <dbReference type="Proteomes" id="UP000257109"/>
    </source>
</evidence>
<sequence length="262" mass="30360">MTNQSQAKGETLAPQTQQRESSVFQEIMALWRKMSKMRKRNAEDFKTLRRENEELRSQYRRIDTENTITRQQAEAKDAENPNARSQGETNMRLEAEKSYQGRSRLRKHPLIDGIIEPPTCRGVALNLYMHLPPNSIDSFETLMTKFGTRYATSTSYHLTLVALVNLRQEEDESLYSFMEHFLAVVVKIRDLNPKITLHSMIMALKLGLFSNSLCKRPPTSIDKSRARTFEYIQMEKVAEYRDGIRAEHQVAVSRRWEGGTPS</sequence>
<comment type="caution">
    <text evidence="3">The sequence shown here is derived from an EMBL/GenBank/DDBJ whole genome shotgun (WGS) entry which is preliminary data.</text>
</comment>
<dbReference type="InterPro" id="IPR005162">
    <property type="entry name" value="Retrotrans_gag_dom"/>
</dbReference>
<dbReference type="Pfam" id="PF03732">
    <property type="entry name" value="Retrotrans_gag"/>
    <property type="match status" value="1"/>
</dbReference>
<name>A0A371G2F1_MUCPR</name>
<evidence type="ECO:0000259" key="2">
    <source>
        <dbReference type="Pfam" id="PF03732"/>
    </source>
</evidence>
<evidence type="ECO:0000256" key="1">
    <source>
        <dbReference type="SAM" id="MobiDB-lite"/>
    </source>
</evidence>
<feature type="non-terminal residue" evidence="3">
    <location>
        <position position="1"/>
    </location>
</feature>
<evidence type="ECO:0000313" key="3">
    <source>
        <dbReference type="EMBL" id="RDX84739.1"/>
    </source>
</evidence>
<organism evidence="3 4">
    <name type="scientific">Mucuna pruriens</name>
    <name type="common">Velvet bean</name>
    <name type="synonym">Dolichos pruriens</name>
    <dbReference type="NCBI Taxonomy" id="157652"/>
    <lineage>
        <taxon>Eukaryota</taxon>
        <taxon>Viridiplantae</taxon>
        <taxon>Streptophyta</taxon>
        <taxon>Embryophyta</taxon>
        <taxon>Tracheophyta</taxon>
        <taxon>Spermatophyta</taxon>
        <taxon>Magnoliopsida</taxon>
        <taxon>eudicotyledons</taxon>
        <taxon>Gunneridae</taxon>
        <taxon>Pentapetalae</taxon>
        <taxon>rosids</taxon>
        <taxon>fabids</taxon>
        <taxon>Fabales</taxon>
        <taxon>Fabaceae</taxon>
        <taxon>Papilionoideae</taxon>
        <taxon>50 kb inversion clade</taxon>
        <taxon>NPAAA clade</taxon>
        <taxon>indigoferoid/millettioid clade</taxon>
        <taxon>Phaseoleae</taxon>
        <taxon>Mucuna</taxon>
    </lineage>
</organism>
<dbReference type="EMBL" id="QJKJ01006961">
    <property type="protein sequence ID" value="RDX84739.1"/>
    <property type="molecule type" value="Genomic_DNA"/>
</dbReference>
<reference evidence="3" key="1">
    <citation type="submission" date="2018-05" db="EMBL/GenBank/DDBJ databases">
        <title>Draft genome of Mucuna pruriens seed.</title>
        <authorList>
            <person name="Nnadi N.E."/>
            <person name="Vos R."/>
            <person name="Hasami M.H."/>
            <person name="Devisetty U.K."/>
            <person name="Aguiy J.C."/>
        </authorList>
    </citation>
    <scope>NUCLEOTIDE SEQUENCE [LARGE SCALE GENOMIC DNA]</scope>
    <source>
        <strain evidence="3">JCA_2017</strain>
    </source>
</reference>
<dbReference type="OrthoDB" id="786383at2759"/>
<dbReference type="Proteomes" id="UP000257109">
    <property type="component" value="Unassembled WGS sequence"/>
</dbReference>
<feature type="region of interest" description="Disordered" evidence="1">
    <location>
        <begin position="1"/>
        <end position="20"/>
    </location>
</feature>
<protein>
    <recommendedName>
        <fullName evidence="2">Retrotransposon gag domain-containing protein</fullName>
    </recommendedName>
</protein>
<feature type="region of interest" description="Disordered" evidence="1">
    <location>
        <begin position="56"/>
        <end position="101"/>
    </location>
</feature>
<gene>
    <name evidence="3" type="ORF">CR513_34160</name>
</gene>
<proteinExistence type="predicted"/>
<dbReference type="AlphaFoldDB" id="A0A371G2F1"/>
<feature type="domain" description="Retrotransposon gag" evidence="2">
    <location>
        <begin position="120"/>
        <end position="203"/>
    </location>
</feature>